<proteinExistence type="predicted"/>
<gene>
    <name evidence="1" type="primary">KRR1</name>
</gene>
<evidence type="ECO:0000313" key="1">
    <source>
        <dbReference type="Ensembl" id="ENSOARP00020003647.2"/>
    </source>
</evidence>
<sequence>MASSKLNGPTVGSGKSELRSAKPTSENRDFPSSVDESELLTVPDGWKEPAFSKEDNPRGLLEESSFATLFPKYREAYLKECWPLVQKALNEHHVNATLDLIEGSMTVCTTKKTFDPYIIIRARDLIKLLARSVSFEQAVRILQDDVACDIIKIGSLVRNKERFVKRRQRLIGPKGSTLKALELLTNCYIMVQGNTVSAIGPFSGLKEVRKVVLDTMKNIHPIYNIKTLMIKRELAKDSELRSQSWERFLPQFKHKNVNKRKEPKKKTVKKEYTPFPPPQPESQVDKELASGEYFLKASQKKRQKMEAIKAKQAEALSKRQEERNKAFIPPKEKPVHLKKPKEASTETKIDVAALKEKVKKAKNKKLGALTAEEVKLKMEADEKKKKKK</sequence>
<reference evidence="1" key="2">
    <citation type="submission" date="2025-08" db="UniProtKB">
        <authorList>
            <consortium name="Ensembl"/>
        </authorList>
    </citation>
    <scope>IDENTIFICATION</scope>
</reference>
<reference evidence="1" key="1">
    <citation type="submission" date="2020-11" db="EMBL/GenBank/DDBJ databases">
        <authorList>
            <person name="Davenport K.M."/>
            <person name="Bickhart D.M."/>
            <person name="Smith T.P.L."/>
            <person name="Murdoch B.M."/>
            <person name="Rosen B.D."/>
        </authorList>
    </citation>
    <scope>NUCLEOTIDE SEQUENCE [LARGE SCALE GENOMIC DNA]</scope>
    <source>
        <strain evidence="1">OAR_USU_Benz2616</strain>
    </source>
</reference>
<dbReference type="Ensembl" id="ENSOART00020004440.2">
    <property type="protein sequence ID" value="ENSOARP00020003647.2"/>
    <property type="gene ID" value="ENSOARG00020002893.2"/>
</dbReference>
<reference evidence="1" key="3">
    <citation type="submission" date="2025-09" db="UniProtKB">
        <authorList>
            <consortium name="Ensembl"/>
        </authorList>
    </citation>
    <scope>IDENTIFICATION</scope>
</reference>
<protein>
    <submittedName>
        <fullName evidence="1">KRR1 small subunit processome component homolog</fullName>
    </submittedName>
</protein>
<organism evidence="1">
    <name type="scientific">Ovis aries</name>
    <name type="common">Sheep</name>
    <dbReference type="NCBI Taxonomy" id="9940"/>
    <lineage>
        <taxon>Eukaryota</taxon>
        <taxon>Metazoa</taxon>
        <taxon>Chordata</taxon>
        <taxon>Craniata</taxon>
        <taxon>Vertebrata</taxon>
        <taxon>Euteleostomi</taxon>
        <taxon>Mammalia</taxon>
        <taxon>Eutheria</taxon>
        <taxon>Laurasiatheria</taxon>
        <taxon>Artiodactyla</taxon>
        <taxon>Ruminantia</taxon>
        <taxon>Pecora</taxon>
        <taxon>Bovidae</taxon>
        <taxon>Caprinae</taxon>
        <taxon>Ovis</taxon>
    </lineage>
</organism>
<name>A0AC11AZN0_SHEEP</name>
<accession>A0AC11AZN0</accession>